<keyword evidence="4" id="KW-1185">Reference proteome</keyword>
<dbReference type="AlphaFoldDB" id="A0A917IR66"/>
<reference evidence="3" key="1">
    <citation type="journal article" date="2014" name="Int. J. Syst. Evol. Microbiol.">
        <title>Complete genome sequence of Corynebacterium casei LMG S-19264T (=DSM 44701T), isolated from a smear-ripened cheese.</title>
        <authorList>
            <consortium name="US DOE Joint Genome Institute (JGI-PGF)"/>
            <person name="Walter F."/>
            <person name="Albersmeier A."/>
            <person name="Kalinowski J."/>
            <person name="Ruckert C."/>
        </authorList>
    </citation>
    <scope>NUCLEOTIDE SEQUENCE</scope>
    <source>
        <strain evidence="3">CGMCC 1.15290</strain>
    </source>
</reference>
<comment type="caution">
    <text evidence="3">The sequence shown here is derived from an EMBL/GenBank/DDBJ whole genome shotgun (WGS) entry which is preliminary data.</text>
</comment>
<dbReference type="InterPro" id="IPR029079">
    <property type="entry name" value="Imm43"/>
</dbReference>
<feature type="domain" description="Immunity protein 43" evidence="2">
    <location>
        <begin position="3"/>
        <end position="79"/>
    </location>
</feature>
<organism evidence="3 4">
    <name type="scientific">Filimonas zeae</name>
    <dbReference type="NCBI Taxonomy" id="1737353"/>
    <lineage>
        <taxon>Bacteria</taxon>
        <taxon>Pseudomonadati</taxon>
        <taxon>Bacteroidota</taxon>
        <taxon>Chitinophagia</taxon>
        <taxon>Chitinophagales</taxon>
        <taxon>Chitinophagaceae</taxon>
        <taxon>Filimonas</taxon>
    </lineage>
</organism>
<accession>A0A917IR66</accession>
<evidence type="ECO:0000313" key="3">
    <source>
        <dbReference type="EMBL" id="GGH61973.1"/>
    </source>
</evidence>
<gene>
    <name evidence="3" type="ORF">GCM10011379_11470</name>
</gene>
<evidence type="ECO:0000313" key="4">
    <source>
        <dbReference type="Proteomes" id="UP000627292"/>
    </source>
</evidence>
<dbReference type="Proteomes" id="UP000627292">
    <property type="component" value="Unassembled WGS sequence"/>
</dbReference>
<dbReference type="Pfam" id="PF15570">
    <property type="entry name" value="Imm43"/>
    <property type="match status" value="1"/>
</dbReference>
<evidence type="ECO:0000259" key="2">
    <source>
        <dbReference type="Pfam" id="PF15570"/>
    </source>
</evidence>
<proteinExistence type="predicted"/>
<reference evidence="3" key="2">
    <citation type="submission" date="2020-09" db="EMBL/GenBank/DDBJ databases">
        <authorList>
            <person name="Sun Q."/>
            <person name="Zhou Y."/>
        </authorList>
    </citation>
    <scope>NUCLEOTIDE SEQUENCE</scope>
    <source>
        <strain evidence="3">CGMCC 1.15290</strain>
    </source>
</reference>
<feature type="region of interest" description="Disordered" evidence="1">
    <location>
        <begin position="77"/>
        <end position="98"/>
    </location>
</feature>
<evidence type="ECO:0000256" key="1">
    <source>
        <dbReference type="SAM" id="MobiDB-lite"/>
    </source>
</evidence>
<sequence>MITKSLPKLVVDFDIIDTDTWLVSERFFNLIIEENLLASTYESSKLTLISHQGKPVSNKQYYLLRFFKRYDDQIDFDKSPSIKPPKKAQVGMPPNLLQ</sequence>
<name>A0A917IR66_9BACT</name>
<dbReference type="EMBL" id="BMIB01000001">
    <property type="protein sequence ID" value="GGH61973.1"/>
    <property type="molecule type" value="Genomic_DNA"/>
</dbReference>
<protein>
    <recommendedName>
        <fullName evidence="2">Immunity protein 43 domain-containing protein</fullName>
    </recommendedName>
</protein>